<dbReference type="GO" id="GO:0005694">
    <property type="term" value="C:chromosome"/>
    <property type="evidence" value="ECO:0007669"/>
    <property type="project" value="TreeGrafter"/>
</dbReference>
<geneLocation type="plasmid" evidence="4">
    <name>pKVU_100</name>
</geneLocation>
<feature type="compositionally biased region" description="Basic and acidic residues" evidence="1">
    <location>
        <begin position="291"/>
        <end position="307"/>
    </location>
</feature>
<dbReference type="KEGG" id="kvl:KVU_PA0215"/>
<keyword evidence="4" id="KW-1185">Reference proteome</keyword>
<dbReference type="GO" id="GO:0007059">
    <property type="term" value="P:chromosome segregation"/>
    <property type="evidence" value="ECO:0007669"/>
    <property type="project" value="TreeGrafter"/>
</dbReference>
<dbReference type="InterPro" id="IPR003115">
    <property type="entry name" value="ParB_N"/>
</dbReference>
<dbReference type="PATRIC" id="fig|759362.5.peg.2909"/>
<evidence type="ECO:0000256" key="1">
    <source>
        <dbReference type="SAM" id="MobiDB-lite"/>
    </source>
</evidence>
<dbReference type="InterPro" id="IPR036086">
    <property type="entry name" value="ParB/Sulfiredoxin_sf"/>
</dbReference>
<dbReference type="SUPFAM" id="SSF110849">
    <property type="entry name" value="ParB/Sulfiredoxin"/>
    <property type="match status" value="1"/>
</dbReference>
<reference evidence="3 4" key="1">
    <citation type="journal article" date="2011" name="J. Bacteriol.">
        <title>Complete genome sequence of the industrial strain Ketogulonicigenium vulgare WSH-001.</title>
        <authorList>
            <person name="Liu L."/>
            <person name="Li Y."/>
            <person name="Zhang J."/>
            <person name="Zhou Z."/>
            <person name="Liu J."/>
            <person name="Li X."/>
            <person name="Zhou J."/>
            <person name="Du G."/>
            <person name="Wang L."/>
            <person name="Chen J."/>
        </authorList>
    </citation>
    <scope>NUCLEOTIDE SEQUENCE [LARGE SCALE GENOMIC DNA]</scope>
    <source>
        <strain evidence="3 4">WSH-001</strain>
        <plasmid evidence="4">pKVU_100</plasmid>
    </source>
</reference>
<dbReference type="RefSeq" id="WP_013368561.1">
    <property type="nucleotide sequence ID" value="NC_017386.1"/>
</dbReference>
<dbReference type="PANTHER" id="PTHR33375:SF1">
    <property type="entry name" value="CHROMOSOME-PARTITIONING PROTEIN PARB-RELATED"/>
    <property type="match status" value="1"/>
</dbReference>
<dbReference type="InterPro" id="IPR050336">
    <property type="entry name" value="Chromosome_partition/occlusion"/>
</dbReference>
<accession>F9YB80</accession>
<dbReference type="EMBL" id="CP002019">
    <property type="protein sequence ID" value="AEM42632.1"/>
    <property type="molecule type" value="Genomic_DNA"/>
</dbReference>
<organism evidence="3 4">
    <name type="scientific">Ketogulonicigenium vulgare (strain WSH-001)</name>
    <dbReference type="NCBI Taxonomy" id="759362"/>
    <lineage>
        <taxon>Bacteria</taxon>
        <taxon>Pseudomonadati</taxon>
        <taxon>Pseudomonadota</taxon>
        <taxon>Alphaproteobacteria</taxon>
        <taxon>Rhodobacterales</taxon>
        <taxon>Roseobacteraceae</taxon>
        <taxon>Ketogulonicigenium</taxon>
    </lineage>
</organism>
<dbReference type="SMART" id="SM00470">
    <property type="entry name" value="ParB"/>
    <property type="match status" value="1"/>
</dbReference>
<dbReference type="HOGENOM" id="CLU_065794_0_0_5"/>
<gene>
    <name evidence="3" type="ordered locus">KVU_PA0215</name>
</gene>
<dbReference type="Proteomes" id="UP000000692">
    <property type="component" value="Plasmid 1"/>
</dbReference>
<feature type="domain" description="ParB-like N-terminal" evidence="2">
    <location>
        <begin position="79"/>
        <end position="178"/>
    </location>
</feature>
<evidence type="ECO:0000313" key="3">
    <source>
        <dbReference type="EMBL" id="AEM42632.1"/>
    </source>
</evidence>
<proteinExistence type="predicted"/>
<evidence type="ECO:0000313" key="4">
    <source>
        <dbReference type="Proteomes" id="UP000000692"/>
    </source>
</evidence>
<sequence>MAKRRTLGMPSSEELQRIEAEFSQSRPTAARPAVPIAQVAAEAAAAGSALSVDDRITAARDRVDAAALRIAQDKGLVMIELPLDQIDADVLVRDRVALDADELDELQSSIAKNGLRLPVEVFPLEGGGYGLLSGYRRLMALRALQARHRDPAYDQIKAVLRDPAAMGGTFAAMVEENEIRSNLSHYERGRIAVIAAQQGAFTNVEAAVNALFPVASKAKRSKIRSFALIFEELGDLLRFPDQIKEREGLRLAQILRDGGEARLRDAIGSRVAASAEDEARLIAALLDHADTPATDSRKGGRPRKDEGQGLVLPSGHTVKTQMGQNGWTIRLEGGRTVSQEMIDQILREIGRVLDR</sequence>
<protein>
    <submittedName>
        <fullName evidence="3">ParB-like protein nuclease</fullName>
    </submittedName>
</protein>
<keyword evidence="3" id="KW-0614">Plasmid</keyword>
<dbReference type="Pfam" id="PF02195">
    <property type="entry name" value="ParB_N"/>
    <property type="match status" value="1"/>
</dbReference>
<name>F9YB80_KETVW</name>
<dbReference type="PANTHER" id="PTHR33375">
    <property type="entry name" value="CHROMOSOME-PARTITIONING PROTEIN PARB-RELATED"/>
    <property type="match status" value="1"/>
</dbReference>
<evidence type="ECO:0000259" key="2">
    <source>
        <dbReference type="SMART" id="SM00470"/>
    </source>
</evidence>
<dbReference type="AlphaFoldDB" id="F9YB80"/>
<feature type="region of interest" description="Disordered" evidence="1">
    <location>
        <begin position="291"/>
        <end position="317"/>
    </location>
</feature>
<dbReference type="OrthoDB" id="7812516at2"/>
<dbReference type="Gene3D" id="3.90.1530.30">
    <property type="match status" value="1"/>
</dbReference>